<proteinExistence type="predicted"/>
<dbReference type="Proteomes" id="UP000029723">
    <property type="component" value="Unassembled WGS sequence"/>
</dbReference>
<dbReference type="AlphaFoldDB" id="A0A098YTV2"/>
<evidence type="ECO:0000313" key="1">
    <source>
        <dbReference type="EMBL" id="KGI22721.1"/>
    </source>
</evidence>
<protein>
    <recommendedName>
        <fullName evidence="3">GIY-YIG domain-containing protein</fullName>
    </recommendedName>
</protein>
<name>A0A098YTV2_9BACT</name>
<organism evidence="1 2">
    <name type="scientific">Hoylesella timonensis S9-PR14</name>
    <dbReference type="NCBI Taxonomy" id="1401062"/>
    <lineage>
        <taxon>Bacteria</taxon>
        <taxon>Pseudomonadati</taxon>
        <taxon>Bacteroidota</taxon>
        <taxon>Bacteroidia</taxon>
        <taxon>Bacteroidales</taxon>
        <taxon>Prevotellaceae</taxon>
        <taxon>Hoylesella</taxon>
    </lineage>
</organism>
<dbReference type="RefSeq" id="WP_036926274.1">
    <property type="nucleotide sequence ID" value="NZ_JRPQ01000058.1"/>
</dbReference>
<comment type="caution">
    <text evidence="1">The sequence shown here is derived from an EMBL/GenBank/DDBJ whole genome shotgun (WGS) entry which is preliminary data.</text>
</comment>
<dbReference type="OrthoDB" id="7505417at2"/>
<reference evidence="1 2" key="1">
    <citation type="submission" date="2014-07" db="EMBL/GenBank/DDBJ databases">
        <authorList>
            <person name="McCorrison J."/>
            <person name="Sanka R."/>
            <person name="Torralba M."/>
            <person name="Gillis M."/>
            <person name="Haft D.H."/>
            <person name="Methe B."/>
            <person name="Sutton G."/>
            <person name="Nelson K.E."/>
        </authorList>
    </citation>
    <scope>NUCLEOTIDE SEQUENCE [LARGE SCALE GENOMIC DNA]</scope>
    <source>
        <strain evidence="1 2">S9-PR14</strain>
    </source>
</reference>
<dbReference type="EMBL" id="JRPQ01000058">
    <property type="protein sequence ID" value="KGI22721.1"/>
    <property type="molecule type" value="Genomic_DNA"/>
</dbReference>
<evidence type="ECO:0000313" key="2">
    <source>
        <dbReference type="Proteomes" id="UP000029723"/>
    </source>
</evidence>
<sequence>MNTKELEQLKEDGFCGFKTVAELRKNINIVPELTGVYVLLRPNDDEPVFLEKGTGGFFKKKNPNVAFPKLGAKWVRDTSIVYIGKADISPKTGERGLRKRLKEYLDFGQGQNIGHWGGRYVWQLKDSAELVVCWKRVDGNAEQVEKQMIIAFHEKHGKYPFANLRL</sequence>
<accession>A0A098YTV2</accession>
<evidence type="ECO:0008006" key="3">
    <source>
        <dbReference type="Google" id="ProtNLM"/>
    </source>
</evidence>
<gene>
    <name evidence="1" type="ORF">HMPREF9304_02930</name>
</gene>